<keyword evidence="1" id="KW-1133">Transmembrane helix</keyword>
<feature type="transmembrane region" description="Helical" evidence="1">
    <location>
        <begin position="6"/>
        <end position="27"/>
    </location>
</feature>
<evidence type="ECO:0000313" key="2">
    <source>
        <dbReference type="EMBL" id="MBB5491065.1"/>
    </source>
</evidence>
<gene>
    <name evidence="2" type="ORF">HNR07_002202</name>
</gene>
<reference evidence="2 3" key="1">
    <citation type="submission" date="2020-08" db="EMBL/GenBank/DDBJ databases">
        <title>Sequencing the genomes of 1000 actinobacteria strains.</title>
        <authorList>
            <person name="Klenk H.-P."/>
        </authorList>
    </citation>
    <scope>NUCLEOTIDE SEQUENCE [LARGE SCALE GENOMIC DNA]</scope>
    <source>
        <strain evidence="2 3">DSM 44598</strain>
    </source>
</reference>
<name>A0A840WGJ9_9ACTN</name>
<dbReference type="EMBL" id="JACHDO010000001">
    <property type="protein sequence ID" value="MBB5491065.1"/>
    <property type="molecule type" value="Genomic_DNA"/>
</dbReference>
<dbReference type="AlphaFoldDB" id="A0A840WGJ9"/>
<keyword evidence="1" id="KW-0472">Membrane</keyword>
<protein>
    <submittedName>
        <fullName evidence="2">Uncharacterized protein</fullName>
    </submittedName>
</protein>
<dbReference type="Proteomes" id="UP000579647">
    <property type="component" value="Unassembled WGS sequence"/>
</dbReference>
<proteinExistence type="predicted"/>
<keyword evidence="3" id="KW-1185">Reference proteome</keyword>
<evidence type="ECO:0000313" key="3">
    <source>
        <dbReference type="Proteomes" id="UP000579647"/>
    </source>
</evidence>
<sequence length="44" mass="4532">MSVVMLFGAGALIGLVALTAVILVTLLTEKPQTDASSTEDRSVL</sequence>
<keyword evidence="1" id="KW-0812">Transmembrane</keyword>
<evidence type="ECO:0000256" key="1">
    <source>
        <dbReference type="SAM" id="Phobius"/>
    </source>
</evidence>
<organism evidence="2 3">
    <name type="scientific">Nocardiopsis metallicus</name>
    <dbReference type="NCBI Taxonomy" id="179819"/>
    <lineage>
        <taxon>Bacteria</taxon>
        <taxon>Bacillati</taxon>
        <taxon>Actinomycetota</taxon>
        <taxon>Actinomycetes</taxon>
        <taxon>Streptosporangiales</taxon>
        <taxon>Nocardiopsidaceae</taxon>
        <taxon>Nocardiopsis</taxon>
    </lineage>
</organism>
<comment type="caution">
    <text evidence="2">The sequence shown here is derived from an EMBL/GenBank/DDBJ whole genome shotgun (WGS) entry which is preliminary data.</text>
</comment>
<dbReference type="RefSeq" id="WP_281386451.1">
    <property type="nucleotide sequence ID" value="NZ_BAAAKM010000002.1"/>
</dbReference>
<accession>A0A840WGJ9</accession>